<comment type="caution">
    <text evidence="2">The sequence shown here is derived from an EMBL/GenBank/DDBJ whole genome shotgun (WGS) entry which is preliminary data.</text>
</comment>
<feature type="signal peptide" evidence="1">
    <location>
        <begin position="1"/>
        <end position="21"/>
    </location>
</feature>
<keyword evidence="3" id="KW-1185">Reference proteome</keyword>
<accession>A0ABN9VQN5</accession>
<dbReference type="Proteomes" id="UP001189429">
    <property type="component" value="Unassembled WGS sequence"/>
</dbReference>
<protein>
    <recommendedName>
        <fullName evidence="4">Pectate lyase superfamily protein domain-containing protein</fullName>
    </recommendedName>
</protein>
<evidence type="ECO:0000313" key="3">
    <source>
        <dbReference type="Proteomes" id="UP001189429"/>
    </source>
</evidence>
<evidence type="ECO:0000256" key="1">
    <source>
        <dbReference type="SAM" id="SignalP"/>
    </source>
</evidence>
<name>A0ABN9VQN5_9DINO</name>
<sequence length="100" mass="10188">MAPPRRSCGLPLLLPLGLACGRPPRAAAAAVSPAQLQARLQHAADSGAQAFTVPPGSYRFGAAPLRLRGARGLSIRAGGATLWFEVGGGLEISESENTSP</sequence>
<evidence type="ECO:0008006" key="4">
    <source>
        <dbReference type="Google" id="ProtNLM"/>
    </source>
</evidence>
<evidence type="ECO:0000313" key="2">
    <source>
        <dbReference type="EMBL" id="CAK0875753.1"/>
    </source>
</evidence>
<keyword evidence="1" id="KW-0732">Signal</keyword>
<feature type="chain" id="PRO_5045866453" description="Pectate lyase superfamily protein domain-containing protein" evidence="1">
    <location>
        <begin position="22"/>
        <end position="100"/>
    </location>
</feature>
<dbReference type="PROSITE" id="PS51257">
    <property type="entry name" value="PROKAR_LIPOPROTEIN"/>
    <property type="match status" value="1"/>
</dbReference>
<reference evidence="2" key="1">
    <citation type="submission" date="2023-10" db="EMBL/GenBank/DDBJ databases">
        <authorList>
            <person name="Chen Y."/>
            <person name="Shah S."/>
            <person name="Dougan E. K."/>
            <person name="Thang M."/>
            <person name="Chan C."/>
        </authorList>
    </citation>
    <scope>NUCLEOTIDE SEQUENCE [LARGE SCALE GENOMIC DNA]</scope>
</reference>
<gene>
    <name evidence="2" type="ORF">PCOR1329_LOCUS60335</name>
</gene>
<dbReference type="EMBL" id="CAUYUJ010017550">
    <property type="protein sequence ID" value="CAK0875753.1"/>
    <property type="molecule type" value="Genomic_DNA"/>
</dbReference>
<proteinExistence type="predicted"/>
<organism evidence="2 3">
    <name type="scientific">Prorocentrum cordatum</name>
    <dbReference type="NCBI Taxonomy" id="2364126"/>
    <lineage>
        <taxon>Eukaryota</taxon>
        <taxon>Sar</taxon>
        <taxon>Alveolata</taxon>
        <taxon>Dinophyceae</taxon>
        <taxon>Prorocentrales</taxon>
        <taxon>Prorocentraceae</taxon>
        <taxon>Prorocentrum</taxon>
    </lineage>
</organism>